<gene>
    <name evidence="2" type="ORF">GUJ93_ZPchr0012g21246</name>
</gene>
<feature type="region of interest" description="Disordered" evidence="1">
    <location>
        <begin position="8"/>
        <end position="29"/>
    </location>
</feature>
<name>A0A8J5WU65_ZIZPA</name>
<evidence type="ECO:0000313" key="2">
    <source>
        <dbReference type="EMBL" id="KAG8095436.1"/>
    </source>
</evidence>
<proteinExistence type="predicted"/>
<feature type="region of interest" description="Disordered" evidence="1">
    <location>
        <begin position="138"/>
        <end position="173"/>
    </location>
</feature>
<sequence>MECKAARAMAFSGGTVRQRHGDGRSGGCTEATGHGHGAAAWCGSGRDGATAAARGVRESSGGAQPWGSGAAWQRQHNATVVARDVREARLGTGGGGGTMECKAARAMPFGGGTVRQWHGDGRSGGCTEATGRGHGVAAWRGSGWHGPTAAARGMRESSGGAQPWGGGVAWQRQHSATVVARDVREARLGTGGGGGTVVPAEEGSE</sequence>
<dbReference type="EMBL" id="JAAALK010000080">
    <property type="protein sequence ID" value="KAG8095436.1"/>
    <property type="molecule type" value="Genomic_DNA"/>
</dbReference>
<reference evidence="2" key="2">
    <citation type="submission" date="2021-02" db="EMBL/GenBank/DDBJ databases">
        <authorList>
            <person name="Kimball J.A."/>
            <person name="Haas M.W."/>
            <person name="Macchietto M."/>
            <person name="Kono T."/>
            <person name="Duquette J."/>
            <person name="Shao M."/>
        </authorList>
    </citation>
    <scope>NUCLEOTIDE SEQUENCE</scope>
    <source>
        <tissue evidence="2">Fresh leaf tissue</tissue>
    </source>
</reference>
<comment type="caution">
    <text evidence="2">The sequence shown here is derived from an EMBL/GenBank/DDBJ whole genome shotgun (WGS) entry which is preliminary data.</text>
</comment>
<dbReference type="AlphaFoldDB" id="A0A8J5WU65"/>
<protein>
    <submittedName>
        <fullName evidence="2">Uncharacterized protein</fullName>
    </submittedName>
</protein>
<keyword evidence="3" id="KW-1185">Reference proteome</keyword>
<evidence type="ECO:0000313" key="3">
    <source>
        <dbReference type="Proteomes" id="UP000729402"/>
    </source>
</evidence>
<evidence type="ECO:0000256" key="1">
    <source>
        <dbReference type="SAM" id="MobiDB-lite"/>
    </source>
</evidence>
<organism evidence="2 3">
    <name type="scientific">Zizania palustris</name>
    <name type="common">Northern wild rice</name>
    <dbReference type="NCBI Taxonomy" id="103762"/>
    <lineage>
        <taxon>Eukaryota</taxon>
        <taxon>Viridiplantae</taxon>
        <taxon>Streptophyta</taxon>
        <taxon>Embryophyta</taxon>
        <taxon>Tracheophyta</taxon>
        <taxon>Spermatophyta</taxon>
        <taxon>Magnoliopsida</taxon>
        <taxon>Liliopsida</taxon>
        <taxon>Poales</taxon>
        <taxon>Poaceae</taxon>
        <taxon>BOP clade</taxon>
        <taxon>Oryzoideae</taxon>
        <taxon>Oryzeae</taxon>
        <taxon>Zizaniinae</taxon>
        <taxon>Zizania</taxon>
    </lineage>
</organism>
<feature type="region of interest" description="Disordered" evidence="1">
    <location>
        <begin position="186"/>
        <end position="205"/>
    </location>
</feature>
<feature type="region of interest" description="Disordered" evidence="1">
    <location>
        <begin position="54"/>
        <end position="75"/>
    </location>
</feature>
<dbReference type="Proteomes" id="UP000729402">
    <property type="component" value="Unassembled WGS sequence"/>
</dbReference>
<accession>A0A8J5WU65</accession>
<reference evidence="2" key="1">
    <citation type="journal article" date="2021" name="bioRxiv">
        <title>Whole Genome Assembly and Annotation of Northern Wild Rice, Zizania palustris L., Supports a Whole Genome Duplication in the Zizania Genus.</title>
        <authorList>
            <person name="Haas M."/>
            <person name="Kono T."/>
            <person name="Macchietto M."/>
            <person name="Millas R."/>
            <person name="McGilp L."/>
            <person name="Shao M."/>
            <person name="Duquette J."/>
            <person name="Hirsch C.N."/>
            <person name="Kimball J."/>
        </authorList>
    </citation>
    <scope>NUCLEOTIDE SEQUENCE</scope>
    <source>
        <tissue evidence="2">Fresh leaf tissue</tissue>
    </source>
</reference>